<dbReference type="InterPro" id="IPR050769">
    <property type="entry name" value="NAT_camello-type"/>
</dbReference>
<sequence length="278" mass="30106">MILTSVLDTLASRPAVRQSRVLPAPADRTVPQIWPPGQDGPDSARSSSRAMTADPARRARCGGLPGSVAHHLDWCSMSGPASRGRKPHTRTGPGVVESRVREARGHGHRLRRHARPVRPVGHDGAVRITDIDPGGDEALARTLLPIQHAAYAVEASIIGDDRIPPLHETLDELRAAPLRWLGALDDGRLVGAMAWSENPTELDIDRLVVDPTAHRRGTGTALVRTLLASAGDRRVVVATGAANLPARRLYERLDFRLIGEREVIPGLRIAEYVREPAT</sequence>
<dbReference type="SUPFAM" id="SSF55729">
    <property type="entry name" value="Acyl-CoA N-acyltransferases (Nat)"/>
    <property type="match status" value="1"/>
</dbReference>
<name>A0A372G3Y1_9ACTN</name>
<feature type="region of interest" description="Disordered" evidence="2">
    <location>
        <begin position="78"/>
        <end position="112"/>
    </location>
</feature>
<keyword evidence="5" id="KW-1185">Reference proteome</keyword>
<dbReference type="Proteomes" id="UP000262621">
    <property type="component" value="Unassembled WGS sequence"/>
</dbReference>
<dbReference type="InterPro" id="IPR016181">
    <property type="entry name" value="Acyl_CoA_acyltransferase"/>
</dbReference>
<evidence type="ECO:0000256" key="2">
    <source>
        <dbReference type="SAM" id="MobiDB-lite"/>
    </source>
</evidence>
<organism evidence="4 5">
    <name type="scientific">Micromonospora craniellae</name>
    <dbReference type="NCBI Taxonomy" id="2294034"/>
    <lineage>
        <taxon>Bacteria</taxon>
        <taxon>Bacillati</taxon>
        <taxon>Actinomycetota</taxon>
        <taxon>Actinomycetes</taxon>
        <taxon>Micromonosporales</taxon>
        <taxon>Micromonosporaceae</taxon>
        <taxon>Micromonospora</taxon>
    </lineage>
</organism>
<evidence type="ECO:0000313" key="4">
    <source>
        <dbReference type="EMBL" id="RFS47476.1"/>
    </source>
</evidence>
<dbReference type="AlphaFoldDB" id="A0A372G3Y1"/>
<dbReference type="GO" id="GO:0008080">
    <property type="term" value="F:N-acetyltransferase activity"/>
    <property type="evidence" value="ECO:0007669"/>
    <property type="project" value="InterPro"/>
</dbReference>
<proteinExistence type="predicted"/>
<evidence type="ECO:0000256" key="1">
    <source>
        <dbReference type="ARBA" id="ARBA00022679"/>
    </source>
</evidence>
<gene>
    <name evidence="4" type="ORF">D0Q02_05645</name>
</gene>
<dbReference type="CDD" id="cd04301">
    <property type="entry name" value="NAT_SF"/>
    <property type="match status" value="1"/>
</dbReference>
<dbReference type="PANTHER" id="PTHR13947">
    <property type="entry name" value="GNAT FAMILY N-ACETYLTRANSFERASE"/>
    <property type="match status" value="1"/>
</dbReference>
<protein>
    <submittedName>
        <fullName evidence="4">GNAT family N-acetyltransferase</fullName>
    </submittedName>
</protein>
<feature type="domain" description="N-acetyltransferase" evidence="3">
    <location>
        <begin position="141"/>
        <end position="278"/>
    </location>
</feature>
<evidence type="ECO:0000259" key="3">
    <source>
        <dbReference type="PROSITE" id="PS51186"/>
    </source>
</evidence>
<dbReference type="Gene3D" id="3.40.630.30">
    <property type="match status" value="1"/>
</dbReference>
<accession>A0A372G3Y1</accession>
<keyword evidence="1 4" id="KW-0808">Transferase</keyword>
<evidence type="ECO:0000313" key="5">
    <source>
        <dbReference type="Proteomes" id="UP000262621"/>
    </source>
</evidence>
<reference evidence="4 5" key="1">
    <citation type="submission" date="2018-08" db="EMBL/GenBank/DDBJ databases">
        <title>Verrucosispora craniellae sp. nov., isolated from a marine sponge in the South China Sea.</title>
        <authorList>
            <person name="Li L."/>
            <person name="Lin H.W."/>
        </authorList>
    </citation>
    <scope>NUCLEOTIDE SEQUENCE [LARGE SCALE GENOMIC DNA]</scope>
    <source>
        <strain evidence="4 5">LHW63014</strain>
    </source>
</reference>
<dbReference type="PANTHER" id="PTHR13947:SF37">
    <property type="entry name" value="LD18367P"/>
    <property type="match status" value="1"/>
</dbReference>
<feature type="region of interest" description="Disordered" evidence="2">
    <location>
        <begin position="22"/>
        <end position="63"/>
    </location>
</feature>
<dbReference type="EMBL" id="QVFU01000003">
    <property type="protein sequence ID" value="RFS47476.1"/>
    <property type="molecule type" value="Genomic_DNA"/>
</dbReference>
<comment type="caution">
    <text evidence="4">The sequence shown here is derived from an EMBL/GenBank/DDBJ whole genome shotgun (WGS) entry which is preliminary data.</text>
</comment>
<dbReference type="PROSITE" id="PS51186">
    <property type="entry name" value="GNAT"/>
    <property type="match status" value="1"/>
</dbReference>
<dbReference type="Pfam" id="PF00583">
    <property type="entry name" value="Acetyltransf_1"/>
    <property type="match status" value="1"/>
</dbReference>
<dbReference type="InterPro" id="IPR000182">
    <property type="entry name" value="GNAT_dom"/>
</dbReference>